<gene>
    <name evidence="3" type="ORF">D1970_20700</name>
</gene>
<reference evidence="3 4" key="1">
    <citation type="submission" date="2018-08" db="EMBL/GenBank/DDBJ databases">
        <title>Bacillus jemisoniae sp. nov., Bacillus chryseoplanitiae sp. nov., Bacillus resnikiae sp. nov., and Bacillus frankliniae sp. nov., isolated from Viking spacecraft and associated surfaces.</title>
        <authorList>
            <person name="Seuylemezian A."/>
            <person name="Vaishampayan P."/>
        </authorList>
    </citation>
    <scope>NUCLEOTIDE SEQUENCE [LARGE SCALE GENOMIC DNA]</scope>
    <source>
        <strain evidence="3 4">JJ-247</strain>
    </source>
</reference>
<dbReference type="EMBL" id="QWVT01000046">
    <property type="protein sequence ID" value="RID81915.1"/>
    <property type="molecule type" value="Genomic_DNA"/>
</dbReference>
<name>A0A398AWF2_9BACI</name>
<feature type="compositionally biased region" description="Basic and acidic residues" evidence="1">
    <location>
        <begin position="28"/>
        <end position="57"/>
    </location>
</feature>
<evidence type="ECO:0000256" key="2">
    <source>
        <dbReference type="SAM" id="SignalP"/>
    </source>
</evidence>
<dbReference type="Gene3D" id="2.60.40.4170">
    <property type="match status" value="1"/>
</dbReference>
<dbReference type="RefSeq" id="WP_119114751.1">
    <property type="nucleotide sequence ID" value="NZ_CBCSEO010000029.1"/>
</dbReference>
<keyword evidence="2" id="KW-0732">Signal</keyword>
<dbReference type="InterPro" id="IPR031888">
    <property type="entry name" value="DUF5068"/>
</dbReference>
<accession>A0A398AWF2</accession>
<sequence length="412" mass="46246">MRKGKIISSLFLSATLLLTACGNDEEASGTKEKANSKPKTEEPAKVKAEKTEAKSEKLASGSNEVMNPNIEKESEGNVEVLYTNKEPNYSHDMNGFKVRVDEYQIVKVTDMNNDFFIEFDDQTGGYVITAKVTIDNTTKKAMYYPPNFQIRLSSESNYIPDDRSFVKEEHPKSSVEKESSKWGAGEKVEGLVSFTLTNEEYESLKSVKPKFVIEGGAADNDQFKGGFMEAGVYDFTFSEEQAKEAASAPQFYPDELTMRNMADKKMIFEKSGINQSKQIDGVKVTLEGVQYTEITPGEEHKERFRNFGDSGIVALTVKLKLDNQTEETITPRMIVSKVAVDKNRGNALSEGMVEPSEPREIKAGEQGEKYHVFLFRKDEFGLYKSFNLQFGPLYNGGEKLFKGKTVTYSLPR</sequence>
<protein>
    <submittedName>
        <fullName evidence="3">DUF5068 domain-containing protein</fullName>
    </submittedName>
</protein>
<comment type="caution">
    <text evidence="3">The sequence shown here is derived from an EMBL/GenBank/DDBJ whole genome shotgun (WGS) entry which is preliminary data.</text>
</comment>
<dbReference type="Pfam" id="PF16781">
    <property type="entry name" value="DUF5068"/>
    <property type="match status" value="1"/>
</dbReference>
<feature type="region of interest" description="Disordered" evidence="1">
    <location>
        <begin position="23"/>
        <end position="62"/>
    </location>
</feature>
<feature type="signal peptide" evidence="2">
    <location>
        <begin position="1"/>
        <end position="20"/>
    </location>
</feature>
<evidence type="ECO:0000256" key="1">
    <source>
        <dbReference type="SAM" id="MobiDB-lite"/>
    </source>
</evidence>
<feature type="chain" id="PRO_5038677744" evidence="2">
    <location>
        <begin position="21"/>
        <end position="412"/>
    </location>
</feature>
<dbReference type="PROSITE" id="PS51257">
    <property type="entry name" value="PROKAR_LIPOPROTEIN"/>
    <property type="match status" value="1"/>
</dbReference>
<organism evidence="3 4">
    <name type="scientific">Mesobacillus zeae</name>
    <dbReference type="NCBI Taxonomy" id="1917180"/>
    <lineage>
        <taxon>Bacteria</taxon>
        <taxon>Bacillati</taxon>
        <taxon>Bacillota</taxon>
        <taxon>Bacilli</taxon>
        <taxon>Bacillales</taxon>
        <taxon>Bacillaceae</taxon>
        <taxon>Mesobacillus</taxon>
    </lineage>
</organism>
<evidence type="ECO:0000313" key="4">
    <source>
        <dbReference type="Proteomes" id="UP000265816"/>
    </source>
</evidence>
<proteinExistence type="predicted"/>
<dbReference type="Proteomes" id="UP000265816">
    <property type="component" value="Unassembled WGS sequence"/>
</dbReference>
<evidence type="ECO:0000313" key="3">
    <source>
        <dbReference type="EMBL" id="RID81915.1"/>
    </source>
</evidence>
<keyword evidence="4" id="KW-1185">Reference proteome</keyword>
<dbReference type="AlphaFoldDB" id="A0A398AWF2"/>
<dbReference type="OrthoDB" id="2138699at2"/>